<evidence type="ECO:0000313" key="4">
    <source>
        <dbReference type="EMBL" id="RDI36619.1"/>
    </source>
</evidence>
<evidence type="ECO:0000259" key="2">
    <source>
        <dbReference type="Pfam" id="PF02541"/>
    </source>
</evidence>
<reference evidence="4 5" key="1">
    <citation type="submission" date="2018-07" db="EMBL/GenBank/DDBJ databases">
        <title>Genomic Encyclopedia of Type Strains, Phase IV (KMG-IV): sequencing the most valuable type-strain genomes for metagenomic binning, comparative biology and taxonomic classification.</title>
        <authorList>
            <person name="Goeker M."/>
        </authorList>
    </citation>
    <scope>NUCLEOTIDE SEQUENCE [LARGE SCALE GENOMIC DNA]</scope>
    <source>
        <strain evidence="4 5">DSM 5603</strain>
    </source>
</reference>
<dbReference type="OrthoDB" id="9793035at2"/>
<evidence type="ECO:0000313" key="5">
    <source>
        <dbReference type="Proteomes" id="UP000254958"/>
    </source>
</evidence>
<dbReference type="PANTHER" id="PTHR30005:SF0">
    <property type="entry name" value="RETROGRADE REGULATION PROTEIN 2"/>
    <property type="match status" value="1"/>
</dbReference>
<evidence type="ECO:0000256" key="1">
    <source>
        <dbReference type="SAM" id="MobiDB-lite"/>
    </source>
</evidence>
<dbReference type="Proteomes" id="UP000254958">
    <property type="component" value="Unassembled WGS sequence"/>
</dbReference>
<dbReference type="EMBL" id="QQAW01000009">
    <property type="protein sequence ID" value="RDI36619.1"/>
    <property type="molecule type" value="Genomic_DNA"/>
</dbReference>
<name>A0A370G143_GLULI</name>
<comment type="caution">
    <text evidence="4">The sequence shown here is derived from an EMBL/GenBank/DDBJ whole genome shotgun (WGS) entry which is preliminary data.</text>
</comment>
<feature type="region of interest" description="Disordered" evidence="1">
    <location>
        <begin position="354"/>
        <end position="377"/>
    </location>
</feature>
<protein>
    <submittedName>
        <fullName evidence="4">Exopolyphosphatase/guanosine-5'-triphosphate, 3'-diphosphate pyrophosphatase</fullName>
    </submittedName>
    <submittedName>
        <fullName evidence="3">Ppx/GppA family phosphatase</fullName>
    </submittedName>
</protein>
<dbReference type="InterPro" id="IPR050273">
    <property type="entry name" value="GppA/Ppx_hydrolase"/>
</dbReference>
<proteinExistence type="predicted"/>
<evidence type="ECO:0000313" key="3">
    <source>
        <dbReference type="EMBL" id="MBB2187721.1"/>
    </source>
</evidence>
<dbReference type="Gene3D" id="3.30.420.150">
    <property type="entry name" value="Exopolyphosphatase. Domain 2"/>
    <property type="match status" value="1"/>
</dbReference>
<feature type="region of interest" description="Disordered" evidence="1">
    <location>
        <begin position="1"/>
        <end position="21"/>
    </location>
</feature>
<keyword evidence="5" id="KW-1185">Reference proteome</keyword>
<accession>A0A370G143</accession>
<organism evidence="4 5">
    <name type="scientific">Gluconacetobacter liquefaciens</name>
    <name type="common">Acetobacter liquefaciens</name>
    <dbReference type="NCBI Taxonomy" id="89584"/>
    <lineage>
        <taxon>Bacteria</taxon>
        <taxon>Pseudomonadati</taxon>
        <taxon>Pseudomonadota</taxon>
        <taxon>Alphaproteobacteria</taxon>
        <taxon>Acetobacterales</taxon>
        <taxon>Acetobacteraceae</taxon>
        <taxon>Gluconacetobacter</taxon>
    </lineage>
</organism>
<dbReference type="Gene3D" id="3.30.420.40">
    <property type="match status" value="1"/>
</dbReference>
<dbReference type="EMBL" id="JABEQI010000010">
    <property type="protein sequence ID" value="MBB2187721.1"/>
    <property type="molecule type" value="Genomic_DNA"/>
</dbReference>
<dbReference type="RefSeq" id="WP_114728410.1">
    <property type="nucleotide sequence ID" value="NZ_BJMI01000008.1"/>
</dbReference>
<dbReference type="CDD" id="cd24054">
    <property type="entry name" value="ASKHA_NBD_AaPPX-GppA_MtPPX2-like"/>
    <property type="match status" value="1"/>
</dbReference>
<dbReference type="Proteomes" id="UP000562982">
    <property type="component" value="Unassembled WGS sequence"/>
</dbReference>
<dbReference type="Pfam" id="PF02541">
    <property type="entry name" value="Ppx-GppA"/>
    <property type="match status" value="1"/>
</dbReference>
<feature type="domain" description="Ppx/GppA phosphatase N-terminal" evidence="2">
    <location>
        <begin position="47"/>
        <end position="347"/>
    </location>
</feature>
<dbReference type="SUPFAM" id="SSF53067">
    <property type="entry name" value="Actin-like ATPase domain"/>
    <property type="match status" value="2"/>
</dbReference>
<evidence type="ECO:0000313" key="6">
    <source>
        <dbReference type="Proteomes" id="UP000562982"/>
    </source>
</evidence>
<dbReference type="GO" id="GO:0016462">
    <property type="term" value="F:pyrophosphatase activity"/>
    <property type="evidence" value="ECO:0007669"/>
    <property type="project" value="TreeGrafter"/>
</dbReference>
<reference evidence="3 6" key="2">
    <citation type="submission" date="2020-04" db="EMBL/GenBank/DDBJ databases">
        <title>Description of novel Gluconacetobacter.</title>
        <authorList>
            <person name="Sombolestani A."/>
        </authorList>
    </citation>
    <scope>NUCLEOTIDE SEQUENCE [LARGE SCALE GENOMIC DNA]</scope>
    <source>
        <strain evidence="3 6">LMG 1382</strain>
    </source>
</reference>
<dbReference type="InterPro" id="IPR003695">
    <property type="entry name" value="Ppx_GppA_N"/>
</dbReference>
<sequence length="377" mass="41159">MDSTMSWRDGQEATRLPRASGFRPNRGMLGMFGAIDLGTNNCRLMIAAPHADGFRVVDSFNRIVRLGEGLQRTGELSPHAMDRTIDALRICAMRMERRRLYRYRAVATEACRRAGNGAAFIERARQETGLDITVISSREEAELAMESCSALLHDDRVSPTRTRALLFDIGGGSTEIAWVRTDRHTRRQDLSGYLSLPAGVITQAEQFGESAFSEQGYQRMVEQIANQLRAFEAVHCIRREISRGNVSLIGTSGTVTTLASIALSLARYSRTAVDGTILEAGPALEAIRTLAAMGPVGLSQHPCVGPDRAQYVMPGCAIFEAIHRVWPVPEIMVADRGLRDGMLLRMINDSTSVAMPSSPSPLPFAASRPPAMGVSLP</sequence>
<dbReference type="InterPro" id="IPR043129">
    <property type="entry name" value="ATPase_NBD"/>
</dbReference>
<gene>
    <name evidence="4" type="ORF">C7453_109138</name>
    <name evidence="3" type="ORF">HLH32_15315</name>
</gene>
<dbReference type="AlphaFoldDB" id="A0A370G143"/>
<dbReference type="PANTHER" id="PTHR30005">
    <property type="entry name" value="EXOPOLYPHOSPHATASE"/>
    <property type="match status" value="1"/>
</dbReference>